<dbReference type="EMBL" id="JH159154">
    <property type="protein sequence ID" value="EGZ16908.1"/>
    <property type="molecule type" value="Genomic_DNA"/>
</dbReference>
<dbReference type="RefSeq" id="XP_009525966.1">
    <property type="nucleotide sequence ID" value="XM_009527671.1"/>
</dbReference>
<name>G4ZDA3_PHYSP</name>
<dbReference type="GeneID" id="20663432"/>
<dbReference type="Proteomes" id="UP000002640">
    <property type="component" value="Unassembled WGS sequence"/>
</dbReference>
<evidence type="ECO:0000313" key="2">
    <source>
        <dbReference type="EMBL" id="EGZ16908.1"/>
    </source>
</evidence>
<reference evidence="2 3" key="1">
    <citation type="journal article" date="2006" name="Science">
        <title>Phytophthora genome sequences uncover evolutionary origins and mechanisms of pathogenesis.</title>
        <authorList>
            <person name="Tyler B.M."/>
            <person name="Tripathy S."/>
            <person name="Zhang X."/>
            <person name="Dehal P."/>
            <person name="Jiang R.H."/>
            <person name="Aerts A."/>
            <person name="Arredondo F.D."/>
            <person name="Baxter L."/>
            <person name="Bensasson D."/>
            <person name="Beynon J.L."/>
            <person name="Chapman J."/>
            <person name="Damasceno C.M."/>
            <person name="Dorrance A.E."/>
            <person name="Dou D."/>
            <person name="Dickerman A.W."/>
            <person name="Dubchak I.L."/>
            <person name="Garbelotto M."/>
            <person name="Gijzen M."/>
            <person name="Gordon S.G."/>
            <person name="Govers F."/>
            <person name="Grunwald N.J."/>
            <person name="Huang W."/>
            <person name="Ivors K.L."/>
            <person name="Jones R.W."/>
            <person name="Kamoun S."/>
            <person name="Krampis K."/>
            <person name="Lamour K.H."/>
            <person name="Lee M.K."/>
            <person name="McDonald W.H."/>
            <person name="Medina M."/>
            <person name="Meijer H.J."/>
            <person name="Nordberg E.K."/>
            <person name="Maclean D.J."/>
            <person name="Ospina-Giraldo M.D."/>
            <person name="Morris P.F."/>
            <person name="Phuntumart V."/>
            <person name="Putnam N.H."/>
            <person name="Rash S."/>
            <person name="Rose J.K."/>
            <person name="Sakihama Y."/>
            <person name="Salamov A.A."/>
            <person name="Savidor A."/>
            <person name="Scheuring C.F."/>
            <person name="Smith B.M."/>
            <person name="Sobral B.W."/>
            <person name="Terry A."/>
            <person name="Torto-Alalibo T.A."/>
            <person name="Win J."/>
            <person name="Xu Z."/>
            <person name="Zhang H."/>
            <person name="Grigoriev I.V."/>
            <person name="Rokhsar D.S."/>
            <person name="Boore J.L."/>
        </authorList>
    </citation>
    <scope>NUCLEOTIDE SEQUENCE [LARGE SCALE GENOMIC DNA]</scope>
    <source>
        <strain evidence="2 3">P6497</strain>
    </source>
</reference>
<organism evidence="2 3">
    <name type="scientific">Phytophthora sojae (strain P6497)</name>
    <name type="common">Soybean stem and root rot agent</name>
    <name type="synonym">Phytophthora megasperma f. sp. glycines</name>
    <dbReference type="NCBI Taxonomy" id="1094619"/>
    <lineage>
        <taxon>Eukaryota</taxon>
        <taxon>Sar</taxon>
        <taxon>Stramenopiles</taxon>
        <taxon>Oomycota</taxon>
        <taxon>Peronosporomycetes</taxon>
        <taxon>Peronosporales</taxon>
        <taxon>Peronosporaceae</taxon>
        <taxon>Phytophthora</taxon>
    </lineage>
</organism>
<feature type="compositionally biased region" description="Basic and acidic residues" evidence="1">
    <location>
        <begin position="139"/>
        <end position="149"/>
    </location>
</feature>
<dbReference type="KEGG" id="psoj:PHYSODRAFT_559724"/>
<dbReference type="SMR" id="G4ZDA3"/>
<gene>
    <name evidence="2" type="ORF">PHYSODRAFT_559724</name>
</gene>
<dbReference type="InParanoid" id="G4ZDA3"/>
<feature type="region of interest" description="Disordered" evidence="1">
    <location>
        <begin position="127"/>
        <end position="163"/>
    </location>
</feature>
<dbReference type="OMA" id="HESEANR"/>
<keyword evidence="3" id="KW-1185">Reference proteome</keyword>
<accession>G4ZDA3</accession>
<evidence type="ECO:0000313" key="3">
    <source>
        <dbReference type="Proteomes" id="UP000002640"/>
    </source>
</evidence>
<protein>
    <submittedName>
        <fullName evidence="2">Uncharacterized protein</fullName>
    </submittedName>
</protein>
<proteinExistence type="predicted"/>
<evidence type="ECO:0000256" key="1">
    <source>
        <dbReference type="SAM" id="MobiDB-lite"/>
    </source>
</evidence>
<dbReference type="AlphaFoldDB" id="G4ZDA3"/>
<sequence>MEDGAEADVWSSFEKSVAYMKEVAALYESAFGCRADGARKTVVTKAHLDEAHNQAQQALELLSSNLLNASMTVMNAIERQVRGSNYESEADRLKRKVSAIRESIQDRQAELDQQAVDKFYAAHKASPSMSSRPVISAERTGRFEKDPPQHKLRLSLAPGQCMQ</sequence>